<dbReference type="PROSITE" id="PS51559">
    <property type="entry name" value="SAM_RMT2"/>
    <property type="match status" value="1"/>
</dbReference>
<dbReference type="GeneID" id="36582749"/>
<dbReference type="Proteomes" id="UP000235371">
    <property type="component" value="Unassembled WGS sequence"/>
</dbReference>
<feature type="region of interest" description="Disordered" evidence="9">
    <location>
        <begin position="135"/>
        <end position="183"/>
    </location>
</feature>
<evidence type="ECO:0000259" key="10">
    <source>
        <dbReference type="PROSITE" id="PS51559"/>
    </source>
</evidence>
<feature type="domain" description="RMT2" evidence="10">
    <location>
        <begin position="181"/>
        <end position="415"/>
    </location>
</feature>
<keyword evidence="7 8" id="KW-0539">Nucleus</keyword>
<dbReference type="FunFam" id="3.40.50.150:FF:000135">
    <property type="entry name" value="Arginine N-methyltransferase 2"/>
    <property type="match status" value="1"/>
</dbReference>
<evidence type="ECO:0000256" key="7">
    <source>
        <dbReference type="ARBA" id="ARBA00023242"/>
    </source>
</evidence>
<comment type="subunit">
    <text evidence="2 8">Monomer.</text>
</comment>
<dbReference type="Gene3D" id="1.25.40.20">
    <property type="entry name" value="Ankyrin repeat-containing domain"/>
    <property type="match status" value="1"/>
</dbReference>
<keyword evidence="4 8" id="KW-0489">Methyltransferase</keyword>
<dbReference type="GO" id="GO:0032259">
    <property type="term" value="P:methylation"/>
    <property type="evidence" value="ECO:0007669"/>
    <property type="project" value="UniProtKB-KW"/>
</dbReference>
<evidence type="ECO:0000256" key="9">
    <source>
        <dbReference type="SAM" id="MobiDB-lite"/>
    </source>
</evidence>
<evidence type="ECO:0000256" key="5">
    <source>
        <dbReference type="ARBA" id="ARBA00022679"/>
    </source>
</evidence>
<dbReference type="STRING" id="1095630.A0A2J6TCF8"/>
<evidence type="ECO:0000313" key="12">
    <source>
        <dbReference type="Proteomes" id="UP000235371"/>
    </source>
</evidence>
<dbReference type="InterPro" id="IPR036770">
    <property type="entry name" value="Ankyrin_rpt-contain_sf"/>
</dbReference>
<dbReference type="Gene3D" id="3.40.50.150">
    <property type="entry name" value="Vaccinia Virus protein VP39"/>
    <property type="match status" value="1"/>
</dbReference>
<proteinExistence type="inferred from homology"/>
<dbReference type="EC" id="2.1.1.-" evidence="8"/>
<evidence type="ECO:0000256" key="2">
    <source>
        <dbReference type="ARBA" id="ARBA00011245"/>
    </source>
</evidence>
<evidence type="ECO:0000313" key="11">
    <source>
        <dbReference type="EMBL" id="PMD60709.1"/>
    </source>
</evidence>
<evidence type="ECO:0000256" key="8">
    <source>
        <dbReference type="PIRNR" id="PIRNR038148"/>
    </source>
</evidence>
<organism evidence="11 12">
    <name type="scientific">Hyaloscypha bicolor E</name>
    <dbReference type="NCBI Taxonomy" id="1095630"/>
    <lineage>
        <taxon>Eukaryota</taxon>
        <taxon>Fungi</taxon>
        <taxon>Dikarya</taxon>
        <taxon>Ascomycota</taxon>
        <taxon>Pezizomycotina</taxon>
        <taxon>Leotiomycetes</taxon>
        <taxon>Helotiales</taxon>
        <taxon>Hyaloscyphaceae</taxon>
        <taxon>Hyaloscypha</taxon>
        <taxon>Hyaloscypha bicolor</taxon>
    </lineage>
</organism>
<protein>
    <recommendedName>
        <fullName evidence="8">Arginine N-methyltransferase 2</fullName>
        <ecNumber evidence="8">2.1.1.-</ecNumber>
    </recommendedName>
</protein>
<dbReference type="InterPro" id="IPR026480">
    <property type="entry name" value="RMT2_dom"/>
</dbReference>
<sequence>MDDPAFLPDETGGVNINTQTILLHASNHDVQALKPLLRIPGNASVQDPETGFTPLHAAIAASEEQDAEVDIEKAKNTVEELFFSGAIWNDLDKNGETPGCLAWRLGQGELYQMCVNAGVRAEMLLGLMGGYEELAGEDSEEQDEVGLEDGDTEKNNGENGDTHTEEHELAVGPAEEGAEKKDVNSEDYLKSNLTFTETALLDEDSNGVMMAWETDIMRKSVDLLLPDLPPEKRILNIGFGMGIIDSMFATTKPSTHHIIEAHPAVLLKLQQPDAEFGPKWEQRAEAGRYKIHAGKWQDICPKLLEAGEVYDAIYFDTFGEDYSQLRLFFTEVAPGLLDEKGRFGFFNGLGADRKVCYDVYGKVVELDLCEAGMDVEWTDVEVGELGDEGEGQWKGVRRRYWTLGLYRLPVATFLG</sequence>
<dbReference type="PIRSF" id="PIRSF038148">
    <property type="entry name" value="Arginine_N-mtfrase-2"/>
    <property type="match status" value="1"/>
</dbReference>
<dbReference type="GO" id="GO:0005737">
    <property type="term" value="C:cytoplasm"/>
    <property type="evidence" value="ECO:0007669"/>
    <property type="project" value="UniProtKB-SubCell"/>
</dbReference>
<dbReference type="SUPFAM" id="SSF53335">
    <property type="entry name" value="S-adenosyl-L-methionine-dependent methyltransferases"/>
    <property type="match status" value="1"/>
</dbReference>
<dbReference type="EMBL" id="KZ613788">
    <property type="protein sequence ID" value="PMD60709.1"/>
    <property type="molecule type" value="Genomic_DNA"/>
</dbReference>
<dbReference type="FunCoup" id="A0A2J6TCF8">
    <property type="interactions" value="395"/>
</dbReference>
<keyword evidence="12" id="KW-1185">Reference proteome</keyword>
<evidence type="ECO:0000256" key="1">
    <source>
        <dbReference type="ARBA" id="ARBA00002207"/>
    </source>
</evidence>
<dbReference type="InterPro" id="IPR017408">
    <property type="entry name" value="Arginine_N-MeTrfase_2"/>
</dbReference>
<keyword evidence="6" id="KW-0949">S-adenosyl-L-methionine</keyword>
<dbReference type="AlphaFoldDB" id="A0A2J6TCF8"/>
<keyword evidence="3 8" id="KW-0963">Cytoplasm</keyword>
<name>A0A2J6TCF8_9HELO</name>
<evidence type="ECO:0000256" key="3">
    <source>
        <dbReference type="ARBA" id="ARBA00022490"/>
    </source>
</evidence>
<feature type="compositionally biased region" description="Basic and acidic residues" evidence="9">
    <location>
        <begin position="152"/>
        <end position="169"/>
    </location>
</feature>
<comment type="function">
    <text evidence="1 8">S-adenosyl-L-methionine-dependent protein-arginine N-methyltransferase that methylates the delta-nitrogen atom of arginine residues to form N5-methylarginine (type IV) in target proteins. Monomethylates ribosomal protein L12.</text>
</comment>
<dbReference type="OrthoDB" id="19014at2759"/>
<dbReference type="PANTHER" id="PTHR32379">
    <property type="entry name" value="GUANIDINOACETATE N-METHYLTRANSFERASE"/>
    <property type="match status" value="1"/>
</dbReference>
<dbReference type="GO" id="GO:0005634">
    <property type="term" value="C:nucleus"/>
    <property type="evidence" value="ECO:0007669"/>
    <property type="project" value="UniProtKB-SubCell"/>
</dbReference>
<comment type="subcellular location">
    <subcellularLocation>
        <location evidence="8">Cytoplasm</location>
    </subcellularLocation>
    <subcellularLocation>
        <location evidence="8">Nucleus</location>
    </subcellularLocation>
</comment>
<evidence type="ECO:0000256" key="6">
    <source>
        <dbReference type="ARBA" id="ARBA00022691"/>
    </source>
</evidence>
<comment type="similarity">
    <text evidence="8">Belongs to the class I-like SAM-binding methyltransferase superfamily. RMT2 methyltransferase family.</text>
</comment>
<feature type="compositionally biased region" description="Acidic residues" evidence="9">
    <location>
        <begin position="135"/>
        <end position="151"/>
    </location>
</feature>
<evidence type="ECO:0000256" key="4">
    <source>
        <dbReference type="ARBA" id="ARBA00022603"/>
    </source>
</evidence>
<dbReference type="RefSeq" id="XP_024737613.1">
    <property type="nucleotide sequence ID" value="XM_024874669.1"/>
</dbReference>
<reference evidence="11 12" key="1">
    <citation type="submission" date="2016-04" db="EMBL/GenBank/DDBJ databases">
        <title>A degradative enzymes factory behind the ericoid mycorrhizal symbiosis.</title>
        <authorList>
            <consortium name="DOE Joint Genome Institute"/>
            <person name="Martino E."/>
            <person name="Morin E."/>
            <person name="Grelet G."/>
            <person name="Kuo A."/>
            <person name="Kohler A."/>
            <person name="Daghino S."/>
            <person name="Barry K."/>
            <person name="Choi C."/>
            <person name="Cichocki N."/>
            <person name="Clum A."/>
            <person name="Copeland A."/>
            <person name="Hainaut M."/>
            <person name="Haridas S."/>
            <person name="Labutti K."/>
            <person name="Lindquist E."/>
            <person name="Lipzen A."/>
            <person name="Khouja H.-R."/>
            <person name="Murat C."/>
            <person name="Ohm R."/>
            <person name="Olson A."/>
            <person name="Spatafora J."/>
            <person name="Veneault-Fourrey C."/>
            <person name="Henrissat B."/>
            <person name="Grigoriev I."/>
            <person name="Martin F."/>
            <person name="Perotto S."/>
        </authorList>
    </citation>
    <scope>NUCLEOTIDE SEQUENCE [LARGE SCALE GENOMIC DNA]</scope>
    <source>
        <strain evidence="11 12">E</strain>
    </source>
</reference>
<dbReference type="InterPro" id="IPR029063">
    <property type="entry name" value="SAM-dependent_MTases_sf"/>
</dbReference>
<dbReference type="InterPro" id="IPR051038">
    <property type="entry name" value="RMT2/GAMT_Mtase"/>
</dbReference>
<dbReference type="InParanoid" id="A0A2J6TCF8"/>
<gene>
    <name evidence="11" type="ORF">K444DRAFT_527931</name>
</gene>
<dbReference type="GO" id="GO:0019702">
    <property type="term" value="F:protein arginine N5-methyltransferase activity"/>
    <property type="evidence" value="ECO:0007669"/>
    <property type="project" value="TreeGrafter"/>
</dbReference>
<accession>A0A2J6TCF8</accession>
<keyword evidence="5 8" id="KW-0808">Transferase</keyword>
<dbReference type="PANTHER" id="PTHR32379:SF1">
    <property type="entry name" value="GUANIDINOACETATE N-METHYLTRANSFERASE"/>
    <property type="match status" value="1"/>
</dbReference>
<dbReference type="SUPFAM" id="SSF48403">
    <property type="entry name" value="Ankyrin repeat"/>
    <property type="match status" value="1"/>
</dbReference>